<evidence type="ECO:0000256" key="2">
    <source>
        <dbReference type="SAM" id="MobiDB-lite"/>
    </source>
</evidence>
<dbReference type="eggNOG" id="KOG1994">
    <property type="taxonomic scope" value="Eukaryota"/>
</dbReference>
<dbReference type="PANTHER" id="PTHR21032">
    <property type="entry name" value="G PATCH DOMAIN-CONTAINING PROTEIN 11"/>
    <property type="match status" value="1"/>
</dbReference>
<dbReference type="GO" id="GO:0000776">
    <property type="term" value="C:kinetochore"/>
    <property type="evidence" value="ECO:0007669"/>
    <property type="project" value="TreeGrafter"/>
</dbReference>
<keyword evidence="1" id="KW-0175">Coiled coil</keyword>
<dbReference type="STRING" id="663331.D4AQE8"/>
<dbReference type="EMBL" id="ABSU01000005">
    <property type="protein sequence ID" value="EFE34692.1"/>
    <property type="molecule type" value="Genomic_DNA"/>
</dbReference>
<dbReference type="PANTHER" id="PTHR21032:SF0">
    <property type="entry name" value="G PATCH DOMAIN-CONTAINING PROTEIN 11"/>
    <property type="match status" value="1"/>
</dbReference>
<feature type="compositionally biased region" description="Acidic residues" evidence="2">
    <location>
        <begin position="12"/>
        <end position="21"/>
    </location>
</feature>
<dbReference type="InterPro" id="IPR039249">
    <property type="entry name" value="GPATCH11"/>
</dbReference>
<feature type="region of interest" description="Disordered" evidence="2">
    <location>
        <begin position="116"/>
        <end position="239"/>
    </location>
</feature>
<evidence type="ECO:0000256" key="1">
    <source>
        <dbReference type="SAM" id="Coils"/>
    </source>
</evidence>
<dbReference type="GeneID" id="9521056"/>
<feature type="region of interest" description="Disordered" evidence="2">
    <location>
        <begin position="1"/>
        <end position="38"/>
    </location>
</feature>
<dbReference type="RefSeq" id="XP_003015332.1">
    <property type="nucleotide sequence ID" value="XM_003015286.1"/>
</dbReference>
<reference evidence="5" key="1">
    <citation type="journal article" date="2011" name="Genome Biol.">
        <title>Comparative and functional genomics provide insights into the pathogenicity of dermatophytic fungi.</title>
        <authorList>
            <person name="Burmester A."/>
            <person name="Shelest E."/>
            <person name="Gloeckner G."/>
            <person name="Heddergott C."/>
            <person name="Schindler S."/>
            <person name="Staib P."/>
            <person name="Heidel A."/>
            <person name="Felder M."/>
            <person name="Petzold A."/>
            <person name="Szafranski K."/>
            <person name="Feuermann M."/>
            <person name="Pedruzzi I."/>
            <person name="Priebe S."/>
            <person name="Groth M."/>
            <person name="Winkler R."/>
            <person name="Li W."/>
            <person name="Kniemeyer O."/>
            <person name="Schroeckh V."/>
            <person name="Hertweck C."/>
            <person name="Hube B."/>
            <person name="White T.C."/>
            <person name="Platzer M."/>
            <person name="Guthke R."/>
            <person name="Heitman J."/>
            <person name="Woestemeyer J."/>
            <person name="Zipfel P.F."/>
            <person name="Monod M."/>
            <person name="Brakhage A.A."/>
        </authorList>
    </citation>
    <scope>NUCLEOTIDE SEQUENCE [LARGE SCALE GENOMIC DNA]</scope>
    <source>
        <strain evidence="5">ATCC MYA-4681 / CBS 112371</strain>
    </source>
</reference>
<feature type="compositionally biased region" description="Basic and acidic residues" evidence="2">
    <location>
        <begin position="156"/>
        <end position="195"/>
    </location>
</feature>
<keyword evidence="5" id="KW-1185">Reference proteome</keyword>
<dbReference type="SMART" id="SM00443">
    <property type="entry name" value="G_patch"/>
    <property type="match status" value="1"/>
</dbReference>
<comment type="caution">
    <text evidence="4">The sequence shown here is derived from an EMBL/GenBank/DDBJ whole genome shotgun (WGS) entry which is preliminary data.</text>
</comment>
<protein>
    <submittedName>
        <fullName evidence="4">G-patch domain protein, putative</fullName>
    </submittedName>
</protein>
<dbReference type="Pfam" id="PF13821">
    <property type="entry name" value="DUF4187"/>
    <property type="match status" value="1"/>
</dbReference>
<feature type="domain" description="G-patch" evidence="3">
    <location>
        <begin position="102"/>
        <end position="158"/>
    </location>
</feature>
<feature type="compositionally biased region" description="Basic and acidic residues" evidence="2">
    <location>
        <begin position="1"/>
        <end position="11"/>
    </location>
</feature>
<gene>
    <name evidence="4" type="ORF">ARB_06455</name>
</gene>
<dbReference type="PROSITE" id="PS50174">
    <property type="entry name" value="G_PATCH"/>
    <property type="match status" value="1"/>
</dbReference>
<dbReference type="Pfam" id="PF01585">
    <property type="entry name" value="G-patch"/>
    <property type="match status" value="1"/>
</dbReference>
<sequence length="374" mass="42689">MDKLSARRRQDDGEDEEDDDYMSMSFVEEPQTKRETFTQKKLRKLREVSSKYQTINPTGMLTCLVLMSKKAEERARVPSKAELAAAEAARREAALAKSTLDASNKGFKMMAKLGYKPGSALGRQNPGGSESDEPDQRLREPLWVSVKENRGGIGLDSEKKRKLREEFEGEARRDKAVESDFVERVRAEREEKRQEGQFQAAQRVIERLEEDTDTDTDGGSGPASGDKVEEKEKKRNRPKARVNVLYRGLLREREAALREKQAARRRYESLSARDCSQIYSEKDPKLPSLADDELEADDRLALGRTAEGEVVEVEADEDEEDEELAAFEALSVQERLSRAVAYLREEYNYCFWCKFRYESTAMEGCPGLTEEDHD</sequence>
<dbReference type="KEGG" id="abe:ARB_06455"/>
<name>D4AQE8_ARTBC</name>
<proteinExistence type="predicted"/>
<dbReference type="HOGENOM" id="CLU_046724_2_0_1"/>
<evidence type="ECO:0000259" key="3">
    <source>
        <dbReference type="PROSITE" id="PS50174"/>
    </source>
</evidence>
<dbReference type="InterPro" id="IPR000467">
    <property type="entry name" value="G_patch_dom"/>
</dbReference>
<evidence type="ECO:0000313" key="4">
    <source>
        <dbReference type="EMBL" id="EFE34692.1"/>
    </source>
</evidence>
<dbReference type="AlphaFoldDB" id="D4AQE8"/>
<dbReference type="InterPro" id="IPR025239">
    <property type="entry name" value="DUF4187"/>
</dbReference>
<dbReference type="SMART" id="SM01173">
    <property type="entry name" value="DUF4187"/>
    <property type="match status" value="1"/>
</dbReference>
<organism evidence="4 5">
    <name type="scientific">Arthroderma benhamiae (strain ATCC MYA-4681 / CBS 112371)</name>
    <name type="common">Trichophyton mentagrophytes</name>
    <dbReference type="NCBI Taxonomy" id="663331"/>
    <lineage>
        <taxon>Eukaryota</taxon>
        <taxon>Fungi</taxon>
        <taxon>Dikarya</taxon>
        <taxon>Ascomycota</taxon>
        <taxon>Pezizomycotina</taxon>
        <taxon>Eurotiomycetes</taxon>
        <taxon>Eurotiomycetidae</taxon>
        <taxon>Onygenales</taxon>
        <taxon>Arthrodermataceae</taxon>
        <taxon>Trichophyton</taxon>
    </lineage>
</organism>
<evidence type="ECO:0000313" key="5">
    <source>
        <dbReference type="Proteomes" id="UP000008866"/>
    </source>
</evidence>
<dbReference type="GO" id="GO:0003676">
    <property type="term" value="F:nucleic acid binding"/>
    <property type="evidence" value="ECO:0007669"/>
    <property type="project" value="InterPro"/>
</dbReference>
<accession>D4AQE8</accession>
<feature type="coiled-coil region" evidence="1">
    <location>
        <begin position="246"/>
        <end position="273"/>
    </location>
</feature>
<dbReference type="OMA" id="DYMNMVI"/>
<dbReference type="Proteomes" id="UP000008866">
    <property type="component" value="Unassembled WGS sequence"/>
</dbReference>